<comment type="caution">
    <text evidence="2">The sequence shown here is derived from an EMBL/GenBank/DDBJ whole genome shotgun (WGS) entry which is preliminary data.</text>
</comment>
<dbReference type="AlphaFoldDB" id="A0A0F9IWA0"/>
<gene>
    <name evidence="2" type="ORF">LCGC14_1828730</name>
</gene>
<name>A0A0F9IWA0_9ZZZZ</name>
<dbReference type="Gene3D" id="3.40.47.10">
    <property type="match status" value="1"/>
</dbReference>
<dbReference type="InterPro" id="IPR014031">
    <property type="entry name" value="Ketoacyl_synth_C"/>
</dbReference>
<dbReference type="Pfam" id="PF02801">
    <property type="entry name" value="Ketoacyl-synt_C"/>
    <property type="match status" value="1"/>
</dbReference>
<sequence length="31" mass="3610">INAHGTSTKYNDEFETEAIKKVFKERAQKLL</sequence>
<protein>
    <recommendedName>
        <fullName evidence="1">Beta-ketoacyl synthase C-terminal domain-containing protein</fullName>
    </recommendedName>
</protein>
<proteinExistence type="predicted"/>
<dbReference type="SUPFAM" id="SSF53901">
    <property type="entry name" value="Thiolase-like"/>
    <property type="match status" value="1"/>
</dbReference>
<dbReference type="InterPro" id="IPR016039">
    <property type="entry name" value="Thiolase-like"/>
</dbReference>
<feature type="non-terminal residue" evidence="2">
    <location>
        <position position="1"/>
    </location>
</feature>
<accession>A0A0F9IWA0</accession>
<dbReference type="EMBL" id="LAZR01018025">
    <property type="protein sequence ID" value="KKL98010.1"/>
    <property type="molecule type" value="Genomic_DNA"/>
</dbReference>
<reference evidence="2" key="1">
    <citation type="journal article" date="2015" name="Nature">
        <title>Complex archaea that bridge the gap between prokaryotes and eukaryotes.</title>
        <authorList>
            <person name="Spang A."/>
            <person name="Saw J.H."/>
            <person name="Jorgensen S.L."/>
            <person name="Zaremba-Niedzwiedzka K."/>
            <person name="Martijn J."/>
            <person name="Lind A.E."/>
            <person name="van Eijk R."/>
            <person name="Schleper C."/>
            <person name="Guy L."/>
            <person name="Ettema T.J."/>
        </authorList>
    </citation>
    <scope>NUCLEOTIDE SEQUENCE</scope>
</reference>
<organism evidence="2">
    <name type="scientific">marine sediment metagenome</name>
    <dbReference type="NCBI Taxonomy" id="412755"/>
    <lineage>
        <taxon>unclassified sequences</taxon>
        <taxon>metagenomes</taxon>
        <taxon>ecological metagenomes</taxon>
    </lineage>
</organism>
<feature type="domain" description="Beta-ketoacyl synthase C-terminal" evidence="1">
    <location>
        <begin position="1"/>
        <end position="28"/>
    </location>
</feature>
<evidence type="ECO:0000259" key="1">
    <source>
        <dbReference type="Pfam" id="PF02801"/>
    </source>
</evidence>
<evidence type="ECO:0000313" key="2">
    <source>
        <dbReference type="EMBL" id="KKL98010.1"/>
    </source>
</evidence>
<dbReference type="GO" id="GO:0016746">
    <property type="term" value="F:acyltransferase activity"/>
    <property type="evidence" value="ECO:0007669"/>
    <property type="project" value="InterPro"/>
</dbReference>